<dbReference type="Proteomes" id="UP001152523">
    <property type="component" value="Unassembled WGS sequence"/>
</dbReference>
<sequence length="127" mass="14411">MGRDKKFQTAMKILDNVPNMTLKSLYNTHWESRIKSVKAIRFQAPQIRLALFEVSKSCDDAKSKSETESLDTDCYPNASIAYRILLTTPVTVASTEMSFSKLKLLKVYLRSSMSQKRLNGLAILCIK</sequence>
<reference evidence="2" key="1">
    <citation type="submission" date="2022-07" db="EMBL/GenBank/DDBJ databases">
        <authorList>
            <person name="Macas J."/>
            <person name="Novak P."/>
            <person name="Neumann P."/>
        </authorList>
    </citation>
    <scope>NUCLEOTIDE SEQUENCE</scope>
</reference>
<feature type="domain" description="HAT C-terminal dimerisation" evidence="1">
    <location>
        <begin position="71"/>
        <end position="127"/>
    </location>
</feature>
<dbReference type="InterPro" id="IPR008906">
    <property type="entry name" value="HATC_C_dom"/>
</dbReference>
<protein>
    <recommendedName>
        <fullName evidence="1">HAT C-terminal dimerisation domain-containing protein</fullName>
    </recommendedName>
</protein>
<keyword evidence="3" id="KW-1185">Reference proteome</keyword>
<proteinExistence type="predicted"/>
<gene>
    <name evidence="2" type="ORF">CEPIT_LOCUS30316</name>
</gene>
<dbReference type="PANTHER" id="PTHR45749:SF35">
    <property type="entry name" value="AC-LIKE TRANSPOSASE-RELATED"/>
    <property type="match status" value="1"/>
</dbReference>
<name>A0AAV0F3G9_9ASTE</name>
<dbReference type="PANTHER" id="PTHR45749">
    <property type="match status" value="1"/>
</dbReference>
<organism evidence="2 3">
    <name type="scientific">Cuscuta epithymum</name>
    <dbReference type="NCBI Taxonomy" id="186058"/>
    <lineage>
        <taxon>Eukaryota</taxon>
        <taxon>Viridiplantae</taxon>
        <taxon>Streptophyta</taxon>
        <taxon>Embryophyta</taxon>
        <taxon>Tracheophyta</taxon>
        <taxon>Spermatophyta</taxon>
        <taxon>Magnoliopsida</taxon>
        <taxon>eudicotyledons</taxon>
        <taxon>Gunneridae</taxon>
        <taxon>Pentapetalae</taxon>
        <taxon>asterids</taxon>
        <taxon>lamiids</taxon>
        <taxon>Solanales</taxon>
        <taxon>Convolvulaceae</taxon>
        <taxon>Cuscuteae</taxon>
        <taxon>Cuscuta</taxon>
        <taxon>Cuscuta subgen. Cuscuta</taxon>
    </lineage>
</organism>
<comment type="caution">
    <text evidence="2">The sequence shown here is derived from an EMBL/GenBank/DDBJ whole genome shotgun (WGS) entry which is preliminary data.</text>
</comment>
<evidence type="ECO:0000259" key="1">
    <source>
        <dbReference type="Pfam" id="PF05699"/>
    </source>
</evidence>
<accession>A0AAV0F3G9</accession>
<dbReference type="GO" id="GO:0046983">
    <property type="term" value="F:protein dimerization activity"/>
    <property type="evidence" value="ECO:0007669"/>
    <property type="project" value="InterPro"/>
</dbReference>
<dbReference type="Pfam" id="PF05699">
    <property type="entry name" value="Dimer_Tnp_hAT"/>
    <property type="match status" value="1"/>
</dbReference>
<evidence type="ECO:0000313" key="2">
    <source>
        <dbReference type="EMBL" id="CAH9130037.1"/>
    </source>
</evidence>
<evidence type="ECO:0000313" key="3">
    <source>
        <dbReference type="Proteomes" id="UP001152523"/>
    </source>
</evidence>
<dbReference type="EMBL" id="CAMAPF010000958">
    <property type="protein sequence ID" value="CAH9130037.1"/>
    <property type="molecule type" value="Genomic_DNA"/>
</dbReference>
<dbReference type="AlphaFoldDB" id="A0AAV0F3G9"/>